<evidence type="ECO:0000256" key="11">
    <source>
        <dbReference type="RuleBase" id="RU367052"/>
    </source>
</evidence>
<dbReference type="FunFam" id="2.30.29.30:FF:000017">
    <property type="entry name" value="FACT complex subunit SPT16"/>
    <property type="match status" value="1"/>
</dbReference>
<keyword evidence="9 11" id="KW-0539">Nucleus</keyword>
<dbReference type="InterPro" id="IPR056595">
    <property type="entry name" value="Fact-SPT16_PH"/>
</dbReference>
<evidence type="ECO:0000259" key="15">
    <source>
        <dbReference type="SMART" id="SM01287"/>
    </source>
</evidence>
<keyword evidence="5 11" id="KW-0805">Transcription regulation</keyword>
<evidence type="ECO:0000256" key="2">
    <source>
        <dbReference type="ARBA" id="ARBA00022454"/>
    </source>
</evidence>
<dbReference type="InterPro" id="IPR036005">
    <property type="entry name" value="Creatinase/aminopeptidase-like"/>
</dbReference>
<evidence type="ECO:0000256" key="3">
    <source>
        <dbReference type="ARBA" id="ARBA00022705"/>
    </source>
</evidence>
<evidence type="ECO:0000313" key="17">
    <source>
        <dbReference type="Proteomes" id="UP001153365"/>
    </source>
</evidence>
<dbReference type="FunFam" id="3.90.230.10:FF:000005">
    <property type="entry name" value="FACT complex subunit spt16"/>
    <property type="match status" value="1"/>
</dbReference>
<dbReference type="Pfam" id="PF00557">
    <property type="entry name" value="Peptidase_M24"/>
    <property type="match status" value="1"/>
</dbReference>
<evidence type="ECO:0000313" key="16">
    <source>
        <dbReference type="EMBL" id="CAH7667877.1"/>
    </source>
</evidence>
<feature type="compositionally biased region" description="Low complexity" evidence="12">
    <location>
        <begin position="1005"/>
        <end position="1019"/>
    </location>
</feature>
<dbReference type="Pfam" id="PF08644">
    <property type="entry name" value="SPT16"/>
    <property type="match status" value="1"/>
</dbReference>
<feature type="compositionally biased region" description="Basic and acidic residues" evidence="12">
    <location>
        <begin position="1028"/>
        <end position="1049"/>
    </location>
</feature>
<keyword evidence="4 11" id="KW-0227">DNA damage</keyword>
<feature type="region of interest" description="Disordered" evidence="12">
    <location>
        <begin position="456"/>
        <end position="538"/>
    </location>
</feature>
<dbReference type="Proteomes" id="UP001153365">
    <property type="component" value="Unassembled WGS sequence"/>
</dbReference>
<evidence type="ECO:0000256" key="9">
    <source>
        <dbReference type="ARBA" id="ARBA00023242"/>
    </source>
</evidence>
<dbReference type="InterPro" id="IPR013719">
    <property type="entry name" value="RTT106/SPT16-like_middle_dom"/>
</dbReference>
<proteinExistence type="inferred from homology"/>
<evidence type="ECO:0000259" key="13">
    <source>
        <dbReference type="SMART" id="SM01285"/>
    </source>
</evidence>
<dbReference type="AlphaFoldDB" id="A0AAV0AJE1"/>
<comment type="caution">
    <text evidence="16">The sequence shown here is derived from an EMBL/GenBank/DDBJ whole genome shotgun (WGS) entry which is preliminary data.</text>
</comment>
<dbReference type="InterPro" id="IPR000994">
    <property type="entry name" value="Pept_M24"/>
</dbReference>
<evidence type="ECO:0000256" key="10">
    <source>
        <dbReference type="ARBA" id="ARBA00025370"/>
    </source>
</evidence>
<dbReference type="GO" id="GO:0006368">
    <property type="term" value="P:transcription elongation by RNA polymerase II"/>
    <property type="evidence" value="ECO:0007669"/>
    <property type="project" value="TreeGrafter"/>
</dbReference>
<keyword evidence="7 11" id="KW-0804">Transcription</keyword>
<evidence type="ECO:0000256" key="5">
    <source>
        <dbReference type="ARBA" id="ARBA00023015"/>
    </source>
</evidence>
<keyword evidence="17" id="KW-1185">Reference proteome</keyword>
<dbReference type="Gene3D" id="2.30.29.150">
    <property type="match status" value="1"/>
</dbReference>
<feature type="region of interest" description="Disordered" evidence="12">
    <location>
        <begin position="985"/>
        <end position="1088"/>
    </location>
</feature>
<dbReference type="Gene3D" id="2.30.29.210">
    <property type="entry name" value="FACT complex subunit Spt16p/Cdc68p"/>
    <property type="match status" value="1"/>
</dbReference>
<evidence type="ECO:0000256" key="6">
    <source>
        <dbReference type="ARBA" id="ARBA00023054"/>
    </source>
</evidence>
<keyword evidence="3 11" id="KW-0235">DNA replication</keyword>
<reference evidence="16" key="1">
    <citation type="submission" date="2022-06" db="EMBL/GenBank/DDBJ databases">
        <authorList>
            <consortium name="SYNGENTA / RWTH Aachen University"/>
        </authorList>
    </citation>
    <scope>NUCLEOTIDE SEQUENCE</scope>
</reference>
<evidence type="ECO:0000256" key="7">
    <source>
        <dbReference type="ARBA" id="ARBA00023163"/>
    </source>
</evidence>
<name>A0AAV0AJE1_PHAPC</name>
<dbReference type="InterPro" id="IPR013953">
    <property type="entry name" value="FACT_SPT16_M"/>
</dbReference>
<dbReference type="Pfam" id="PF14826">
    <property type="entry name" value="FACT-Spt16_Nlob"/>
    <property type="match status" value="1"/>
</dbReference>
<feature type="compositionally biased region" description="Basic and acidic residues" evidence="12">
    <location>
        <begin position="496"/>
        <end position="538"/>
    </location>
</feature>
<keyword evidence="8 11" id="KW-0234">DNA repair</keyword>
<dbReference type="GO" id="GO:0006281">
    <property type="term" value="P:DNA repair"/>
    <property type="evidence" value="ECO:0007669"/>
    <property type="project" value="UniProtKB-UniRule"/>
</dbReference>
<dbReference type="GO" id="GO:0006260">
    <property type="term" value="P:DNA replication"/>
    <property type="evidence" value="ECO:0007669"/>
    <property type="project" value="UniProtKB-KW"/>
</dbReference>
<dbReference type="GO" id="GO:0010468">
    <property type="term" value="P:regulation of gene expression"/>
    <property type="evidence" value="ECO:0007669"/>
    <property type="project" value="UniProtKB-ARBA"/>
</dbReference>
<keyword evidence="6" id="KW-0175">Coiled coil</keyword>
<comment type="subunit">
    <text evidence="11">Component of the FACT complex.</text>
</comment>
<accession>A0AAV0AJE1</accession>
<dbReference type="Pfam" id="PF08512">
    <property type="entry name" value="Rttp106-like_middle"/>
    <property type="match status" value="1"/>
</dbReference>
<organism evidence="16 17">
    <name type="scientific">Phakopsora pachyrhizi</name>
    <name type="common">Asian soybean rust disease fungus</name>
    <dbReference type="NCBI Taxonomy" id="170000"/>
    <lineage>
        <taxon>Eukaryota</taxon>
        <taxon>Fungi</taxon>
        <taxon>Dikarya</taxon>
        <taxon>Basidiomycota</taxon>
        <taxon>Pucciniomycotina</taxon>
        <taxon>Pucciniomycetes</taxon>
        <taxon>Pucciniales</taxon>
        <taxon>Phakopsoraceae</taxon>
        <taxon>Phakopsora</taxon>
    </lineage>
</organism>
<evidence type="ECO:0000256" key="1">
    <source>
        <dbReference type="ARBA" id="ARBA00010779"/>
    </source>
</evidence>
<dbReference type="Gene3D" id="3.90.230.10">
    <property type="entry name" value="Creatinase/methionine aminopeptidase superfamily"/>
    <property type="match status" value="1"/>
</dbReference>
<evidence type="ECO:0000256" key="4">
    <source>
        <dbReference type="ARBA" id="ARBA00022763"/>
    </source>
</evidence>
<dbReference type="EMBL" id="CALTRL010000399">
    <property type="protein sequence ID" value="CAH7667877.1"/>
    <property type="molecule type" value="Genomic_DNA"/>
</dbReference>
<feature type="compositionally biased region" description="Acidic residues" evidence="12">
    <location>
        <begin position="1065"/>
        <end position="1075"/>
    </location>
</feature>
<dbReference type="SMART" id="SM01287">
    <property type="entry name" value="Rtt106"/>
    <property type="match status" value="1"/>
</dbReference>
<dbReference type="Gene3D" id="3.40.350.10">
    <property type="entry name" value="Creatinase/prolidase N-terminal domain"/>
    <property type="match status" value="1"/>
</dbReference>
<feature type="region of interest" description="Disordered" evidence="12">
    <location>
        <begin position="781"/>
        <end position="806"/>
    </location>
</feature>
<dbReference type="SMART" id="SM01286">
    <property type="entry name" value="SPT16"/>
    <property type="match status" value="1"/>
</dbReference>
<comment type="function">
    <text evidence="10 11">Component of the FACT complex, a general chromatin factor that acts to reorganize nucleosomes. The FACT complex is involved in multiple processes that require DNA as a template such as mRNA elongation, DNA replication and DNA repair. During transcription elongation the FACT complex acts as a histone chaperone that both destabilizes and restores nucleosomal structure. It facilitates the passage of RNA polymerase II and transcription by promoting the dissociation of one histone H2A-H2B dimer from the nucleosome, then subsequently promotes the reestablishment of the nucleosome following the passage of RNA polymerase II.</text>
</comment>
<dbReference type="SUPFAM" id="SSF55920">
    <property type="entry name" value="Creatinase/aminopeptidase"/>
    <property type="match status" value="1"/>
</dbReference>
<dbReference type="Gene3D" id="2.30.29.30">
    <property type="entry name" value="Pleckstrin-homology domain (PH domain)/Phosphotyrosine-binding domain (PTB)"/>
    <property type="match status" value="1"/>
</dbReference>
<sequence>MSDVKLNVEQFYRRLGTLIKSWKAAKDGDGEKQALSSTGGILLVAGNADETNPYRKTGALQTYLLGYEFPSTLTLITTSSISFFCSESKTKILEPLTQPPDGMRWDGLEKDYKVRVLVKSKNQDEAQKAMKSVLKSTRAVLNNKEKIGCFLKDKYSGKFVDEWNAFLKSNDSEDITKEAIDVSPALSEIIATKEPEEMQYTEVACKMSQKLASVLCDQIANSIEANKKISHERLAELIETKMEDPAIWKGAKYSSDFDNSFADWCYTPIIQSGGEYDLKTSAQSNSEYLKDTGIILISLGIRYKSYCSNVSRTIMIDPHQTQQETYKYLLELQKFALEELKAGVVVKDFYNTIVSKVNTDRPELGSCLPKSLGFGIGIEFRDSFLLLGPKCLRVLKPNMVFSLALSFAGIEDPFDSNKTYSLQVIDTVVVQKSSSSILADGLKDVAQIAFFMNEKPKSSSKSKKPGSRDEDRPSKKSQSPRKSGAAVLTTSRKGRLRNDGKEVDTETTAKRKIHQKELSERRQEEGLAKYAEDDGTGKGTEVKQWKRYESFQRERDFPSAVASLKIIVDTSKRSFILPMNGYAVPFHINTLKSVVKQEEGDYTVLRFMFIAPGQITGKKEDTPFEDPNATFIRGLTYRSIDQEHMNDVYRRVTDLKKAVLKREKDQAEKADVVDQDQLAEIRNRRPIKMLDISVRPSFDGKKQAGDVEIHQNGIRYQSTLKNDHRIDILFNNIKHIFFQPSDQELIVILHIHLKSPIFIGKKKTKDIQFFREASEAIFDETGNKKRRRQQNGGDEDEIEAEQEERRKRAELNRHFKSFAEKIAEASDGRLEVDIPFRELGFQGVPFRSSVLLQPTTECLVHLVEPPFLVVTLSEVEVAHLERIQYGLKNFDLVFVFRDFTKVPIHINTIPSGQLENVKEWIDSCDIPFSEGPVNLNWTAIMKTVTDDPYEFFKEGGWSFLGNHSDDEDEENISDDEDSAFEVSDIYEESSSDSGSESYDEDASNDSGSGSDSSDGDGSSVSEALDWSDQEREAAKADNQKKKQKVESNGKKTNSKAKKSRRDYSDDSDGSIDSEEEERKARKKGGSRR</sequence>
<feature type="domain" description="FACT complex subunit SPT16 N-terminal lobe" evidence="13">
    <location>
        <begin position="6"/>
        <end position="186"/>
    </location>
</feature>
<dbReference type="Pfam" id="PF24824">
    <property type="entry name" value="PH_SPT16"/>
    <property type="match status" value="1"/>
</dbReference>
<dbReference type="InterPro" id="IPR011993">
    <property type="entry name" value="PH-like_dom_sf"/>
</dbReference>
<dbReference type="InterPro" id="IPR029149">
    <property type="entry name" value="Creatin/AminoP/Spt16_N"/>
</dbReference>
<feature type="domain" description="Histone chaperone RTT106/FACT complex subunit SPT16-like middle" evidence="15">
    <location>
        <begin position="841"/>
        <end position="931"/>
    </location>
</feature>
<gene>
    <name evidence="16" type="ORF">PPACK8108_LOCUS2316</name>
</gene>
<comment type="similarity">
    <text evidence="1 11">Belongs to the peptidase M24 family. SPT16 subfamily.</text>
</comment>
<dbReference type="PANTHER" id="PTHR13980">
    <property type="entry name" value="CDC68 RELATED"/>
    <property type="match status" value="1"/>
</dbReference>
<feature type="compositionally biased region" description="Acidic residues" evidence="12">
    <location>
        <begin position="793"/>
        <end position="802"/>
    </location>
</feature>
<evidence type="ECO:0000259" key="14">
    <source>
        <dbReference type="SMART" id="SM01286"/>
    </source>
</evidence>
<dbReference type="InterPro" id="IPR040258">
    <property type="entry name" value="Spt16"/>
</dbReference>
<dbReference type="InterPro" id="IPR029148">
    <property type="entry name" value="FACT-SPT16_Nlobe"/>
</dbReference>
<feature type="domain" description="FACT complex subunit SPT16 middle" evidence="14">
    <location>
        <begin position="566"/>
        <end position="716"/>
    </location>
</feature>
<dbReference type="FunFam" id="2.30.29.210:FF:000001">
    <property type="entry name" value="FACT complex subunit spt16"/>
    <property type="match status" value="1"/>
</dbReference>
<comment type="subcellular location">
    <subcellularLocation>
        <location evidence="11">Nucleus</location>
    </subcellularLocation>
    <subcellularLocation>
        <location evidence="11">Chromosome</location>
    </subcellularLocation>
</comment>
<keyword evidence="2 11" id="KW-0158">Chromosome</keyword>
<dbReference type="PANTHER" id="PTHR13980:SF15">
    <property type="entry name" value="FACT COMPLEX SUBUNIT SPT16"/>
    <property type="match status" value="1"/>
</dbReference>
<dbReference type="GO" id="GO:0031491">
    <property type="term" value="F:nucleosome binding"/>
    <property type="evidence" value="ECO:0007669"/>
    <property type="project" value="TreeGrafter"/>
</dbReference>
<evidence type="ECO:0000256" key="12">
    <source>
        <dbReference type="SAM" id="MobiDB-lite"/>
    </source>
</evidence>
<dbReference type="GO" id="GO:0035101">
    <property type="term" value="C:FACT complex"/>
    <property type="evidence" value="ECO:0007669"/>
    <property type="project" value="UniProtKB-UniRule"/>
</dbReference>
<protein>
    <recommendedName>
        <fullName evidence="11">FACT complex subunit</fullName>
    </recommendedName>
</protein>
<evidence type="ECO:0000256" key="8">
    <source>
        <dbReference type="ARBA" id="ARBA00023204"/>
    </source>
</evidence>
<dbReference type="SMART" id="SM01285">
    <property type="entry name" value="FACT-Spt16_Nlob"/>
    <property type="match status" value="1"/>
</dbReference>